<accession>A0A2M9A8H4</accession>
<feature type="signal peptide" evidence="1">
    <location>
        <begin position="1"/>
        <end position="21"/>
    </location>
</feature>
<protein>
    <recommendedName>
        <fullName evidence="4">Outer membrane protein beta-barrel domain-containing protein</fullName>
    </recommendedName>
</protein>
<comment type="caution">
    <text evidence="2">The sequence shown here is derived from an EMBL/GenBank/DDBJ whole genome shotgun (WGS) entry which is preliminary data.</text>
</comment>
<evidence type="ECO:0000313" key="2">
    <source>
        <dbReference type="EMBL" id="PJJ42019.1"/>
    </source>
</evidence>
<keyword evidence="1" id="KW-0732">Signal</keyword>
<reference evidence="2 3" key="1">
    <citation type="submission" date="2017-11" db="EMBL/GenBank/DDBJ databases">
        <title>Animal gut microbial communities from fecal samples from Wisconsin, USA.</title>
        <authorList>
            <person name="Neumann A."/>
        </authorList>
    </citation>
    <scope>NUCLEOTIDE SEQUENCE [LARGE SCALE GENOMIC DNA]</scope>
    <source>
        <strain evidence="2 3">UWS3</strain>
    </source>
</reference>
<evidence type="ECO:0008006" key="4">
    <source>
        <dbReference type="Google" id="ProtNLM"/>
    </source>
</evidence>
<dbReference type="EMBL" id="PGEX01000001">
    <property type="protein sequence ID" value="PJJ42019.1"/>
    <property type="molecule type" value="Genomic_DNA"/>
</dbReference>
<feature type="chain" id="PRO_5014650563" description="Outer membrane protein beta-barrel domain-containing protein" evidence="1">
    <location>
        <begin position="22"/>
        <end position="267"/>
    </location>
</feature>
<organism evidence="2 3">
    <name type="scientific">Hallerella succinigenes</name>
    <dbReference type="NCBI Taxonomy" id="1896222"/>
    <lineage>
        <taxon>Bacteria</taxon>
        <taxon>Pseudomonadati</taxon>
        <taxon>Fibrobacterota</taxon>
        <taxon>Fibrobacteria</taxon>
        <taxon>Fibrobacterales</taxon>
        <taxon>Fibrobacteraceae</taxon>
        <taxon>Hallerella</taxon>
    </lineage>
</organism>
<dbReference type="AlphaFoldDB" id="A0A2M9A8H4"/>
<dbReference type="Proteomes" id="UP000231134">
    <property type="component" value="Unassembled WGS sequence"/>
</dbReference>
<keyword evidence="3" id="KW-1185">Reference proteome</keyword>
<dbReference type="OrthoDB" id="9807832at2"/>
<sequence>MRFPFVSIAVFCTSLCSALWALPSEENRLGVSESTDDRSILSFFIQPSISFIGFDNRDKFQAQVDTVYNHYKAQALTKAESSYVAKQDFQKVNFCFPITAGLQFQWREGHFVSAGFGYIYDNESVVVTDRKDKIHNYSYTLQGFPLYLEYRVAIPTHLISLSNASLFSVSLRWYWMLPGTEIYSSWGHISAETPLLGNGFGVSLGYLVTTWKNIYIYGDIGYSRIIVESDEPFSSVVPDKDTDKAKWDLGGLMLQFRFSFGVLNREK</sequence>
<name>A0A2M9A8H4_9BACT</name>
<evidence type="ECO:0000313" key="3">
    <source>
        <dbReference type="Proteomes" id="UP000231134"/>
    </source>
</evidence>
<evidence type="ECO:0000256" key="1">
    <source>
        <dbReference type="SAM" id="SignalP"/>
    </source>
</evidence>
<gene>
    <name evidence="2" type="ORF">BGX16_2033</name>
</gene>
<proteinExistence type="predicted"/>